<dbReference type="Proteomes" id="UP001433268">
    <property type="component" value="Unassembled WGS sequence"/>
</dbReference>
<keyword evidence="2" id="KW-1185">Reference proteome</keyword>
<reference evidence="1 2" key="1">
    <citation type="submission" date="2023-01" db="EMBL/GenBank/DDBJ databases">
        <title>Analysis of 21 Apiospora genomes using comparative genomics revels a genus with tremendous synthesis potential of carbohydrate active enzymes and secondary metabolites.</title>
        <authorList>
            <person name="Sorensen T."/>
        </authorList>
    </citation>
    <scope>NUCLEOTIDE SEQUENCE [LARGE SCALE GENOMIC DNA]</scope>
    <source>
        <strain evidence="1 2">CBS 114990</strain>
    </source>
</reference>
<comment type="caution">
    <text evidence="1">The sequence shown here is derived from an EMBL/GenBank/DDBJ whole genome shotgun (WGS) entry which is preliminary data.</text>
</comment>
<accession>A0ABR1UV16</accession>
<proteinExistence type="predicted"/>
<organism evidence="1 2">
    <name type="scientific">Apiospora hydei</name>
    <dbReference type="NCBI Taxonomy" id="1337664"/>
    <lineage>
        <taxon>Eukaryota</taxon>
        <taxon>Fungi</taxon>
        <taxon>Dikarya</taxon>
        <taxon>Ascomycota</taxon>
        <taxon>Pezizomycotina</taxon>
        <taxon>Sordariomycetes</taxon>
        <taxon>Xylariomycetidae</taxon>
        <taxon>Amphisphaeriales</taxon>
        <taxon>Apiosporaceae</taxon>
        <taxon>Apiospora</taxon>
    </lineage>
</organism>
<evidence type="ECO:0000313" key="1">
    <source>
        <dbReference type="EMBL" id="KAK8062775.1"/>
    </source>
</evidence>
<protein>
    <submittedName>
        <fullName evidence="1">Uncharacterized protein</fullName>
    </submittedName>
</protein>
<gene>
    <name evidence="1" type="ORF">PG997_014872</name>
</gene>
<evidence type="ECO:0000313" key="2">
    <source>
        <dbReference type="Proteomes" id="UP001433268"/>
    </source>
</evidence>
<name>A0ABR1UV16_9PEZI</name>
<dbReference type="EMBL" id="JAQQWN010000010">
    <property type="protein sequence ID" value="KAK8062775.1"/>
    <property type="molecule type" value="Genomic_DNA"/>
</dbReference>
<sequence length="369" mass="42945">MALSLPQDLIKDDPELRWLNSICLPRWETRSKERHVARPERPEYAIALGLAPNANWERVLFQLREGMRRNESTRTTLESAKASEQGASIHNETAAGGKSSRISSWIAEYPNFFTVIATLLYAQESHRVLPEEKHTSTIPEYDAAAQENLKLGVKLRPQFKRLFFEMLHVDYGSSYANHFIHSWDVMDVTDATIPDVVKEINSACDEFDPSDFAMMLYYFYTHHRVLDNDQKVEYTGVMQTLIDDIPLLGNSERLHRKLSVDYNVLTSQVDGPFSDKWAMKTTARAYKEWHQLSLRIPTKKTLVEPYIEPKANYRQRWMKWMVVILLHSVFDLMGEWLLPSLVQKTWLWYTILLVGFWVVKASVDAIWDS</sequence>
<dbReference type="RefSeq" id="XP_066661374.1">
    <property type="nucleotide sequence ID" value="XM_066819186.1"/>
</dbReference>
<dbReference type="GeneID" id="92052246"/>